<name>A0A0L6UL10_9BASI</name>
<dbReference type="Proteomes" id="UP000037035">
    <property type="component" value="Unassembled WGS sequence"/>
</dbReference>
<dbReference type="EMBL" id="LAVV01010320">
    <property type="protein sequence ID" value="KNZ49231.1"/>
    <property type="molecule type" value="Genomic_DNA"/>
</dbReference>
<dbReference type="AlphaFoldDB" id="A0A0L6UL10"/>
<keyword evidence="3" id="KW-1185">Reference proteome</keyword>
<dbReference type="InterPro" id="IPR005162">
    <property type="entry name" value="Retrotrans_gag_dom"/>
</dbReference>
<reference evidence="2 3" key="1">
    <citation type="submission" date="2015-08" db="EMBL/GenBank/DDBJ databases">
        <title>Next Generation Sequencing and Analysis of the Genome of Puccinia sorghi L Schw, the Causal Agent of Maize Common Rust.</title>
        <authorList>
            <person name="Rochi L."/>
            <person name="Burguener G."/>
            <person name="Darino M."/>
            <person name="Turjanski A."/>
            <person name="Kreff E."/>
            <person name="Dieguez M.J."/>
            <person name="Sacco F."/>
        </authorList>
    </citation>
    <scope>NUCLEOTIDE SEQUENCE [LARGE SCALE GENOMIC DNA]</scope>
    <source>
        <strain evidence="2 3">RO10H11247</strain>
    </source>
</reference>
<proteinExistence type="predicted"/>
<accession>A0A0L6UL10</accession>
<evidence type="ECO:0000259" key="1">
    <source>
        <dbReference type="Pfam" id="PF03732"/>
    </source>
</evidence>
<organism evidence="2 3">
    <name type="scientific">Puccinia sorghi</name>
    <dbReference type="NCBI Taxonomy" id="27349"/>
    <lineage>
        <taxon>Eukaryota</taxon>
        <taxon>Fungi</taxon>
        <taxon>Dikarya</taxon>
        <taxon>Basidiomycota</taxon>
        <taxon>Pucciniomycotina</taxon>
        <taxon>Pucciniomycetes</taxon>
        <taxon>Pucciniales</taxon>
        <taxon>Pucciniaceae</taxon>
        <taxon>Puccinia</taxon>
    </lineage>
</organism>
<evidence type="ECO:0000313" key="3">
    <source>
        <dbReference type="Proteomes" id="UP000037035"/>
    </source>
</evidence>
<evidence type="ECO:0000313" key="2">
    <source>
        <dbReference type="EMBL" id="KNZ49231.1"/>
    </source>
</evidence>
<protein>
    <recommendedName>
        <fullName evidence="1">Retrotransposon gag domain-containing protein</fullName>
    </recommendedName>
</protein>
<sequence length="178" mass="19804">MAGQQNPAPASNPMVLSKPQPFDGTCGATAEAFVGKIGLHAVTYPKHFATETSKVVFAVLFMKDYAATWSQTYLDKVFNGEPVVFNDFNNFRSSFFDHNHRHHAKVALRNLRQTGTMLAYTQDINQHTRTVATNIYGASKSEVQNSFSSAQNHQEPGKILLSPWIRQISRNSTNSQAI</sequence>
<dbReference type="Pfam" id="PF03732">
    <property type="entry name" value="Retrotrans_gag"/>
    <property type="match status" value="1"/>
</dbReference>
<dbReference type="VEuPathDB" id="FungiDB:VP01_513g8"/>
<feature type="domain" description="Retrotransposon gag" evidence="1">
    <location>
        <begin position="57"/>
        <end position="133"/>
    </location>
</feature>
<comment type="caution">
    <text evidence="2">The sequence shown here is derived from an EMBL/GenBank/DDBJ whole genome shotgun (WGS) entry which is preliminary data.</text>
</comment>
<gene>
    <name evidence="2" type="ORF">VP01_513g8</name>
</gene>